<evidence type="ECO:0000259" key="1">
    <source>
        <dbReference type="Pfam" id="PF08241"/>
    </source>
</evidence>
<comment type="caution">
    <text evidence="2">The sequence shown here is derived from an EMBL/GenBank/DDBJ whole genome shotgun (WGS) entry which is preliminary data.</text>
</comment>
<dbReference type="AlphaFoldDB" id="A0A4R6IEU2"/>
<dbReference type="GO" id="GO:0008757">
    <property type="term" value="F:S-adenosylmethionine-dependent methyltransferase activity"/>
    <property type="evidence" value="ECO:0007669"/>
    <property type="project" value="InterPro"/>
</dbReference>
<accession>A0A4R6IEU2</accession>
<dbReference type="PANTHER" id="PTHR45036:SF1">
    <property type="entry name" value="METHYLTRANSFERASE LIKE 7A"/>
    <property type="match status" value="1"/>
</dbReference>
<keyword evidence="3" id="KW-1185">Reference proteome</keyword>
<evidence type="ECO:0000313" key="2">
    <source>
        <dbReference type="EMBL" id="TDO20833.1"/>
    </source>
</evidence>
<dbReference type="RefSeq" id="WP_133557646.1">
    <property type="nucleotide sequence ID" value="NZ_SNWM01000004.1"/>
</dbReference>
<sequence length="197" mass="22693">MKTPTTNFYNNFSLLYPLVDLFLKPQKKRLFDEVNNLPEGKLLEIGVGNGAHLPQYKKHSVVAIDTSGAMLSLAKKNNLINAELLEMSGESLEFNDQVFDYIVLSHVLAVVDNGEHLLEEVHRVLKPKGKVFILNHFTPNNWLSLIDRGFEPIARLFRFKSVFYIRNFAAIKRFTLHKEINLALGSYFKLLIYRKND</sequence>
<keyword evidence="2" id="KW-0489">Methyltransferase</keyword>
<gene>
    <name evidence="2" type="ORF">CLV32_3467</name>
</gene>
<reference evidence="2 3" key="1">
    <citation type="submission" date="2019-03" db="EMBL/GenBank/DDBJ databases">
        <title>Genomic Encyclopedia of Archaeal and Bacterial Type Strains, Phase II (KMG-II): from individual species to whole genera.</title>
        <authorList>
            <person name="Goeker M."/>
        </authorList>
    </citation>
    <scope>NUCLEOTIDE SEQUENCE [LARGE SCALE GENOMIC DNA]</scope>
    <source>
        <strain evidence="2 3">DSM 19034</strain>
    </source>
</reference>
<dbReference type="SUPFAM" id="SSF53335">
    <property type="entry name" value="S-adenosyl-L-methionine-dependent methyltransferases"/>
    <property type="match status" value="1"/>
</dbReference>
<dbReference type="Gene3D" id="3.40.50.150">
    <property type="entry name" value="Vaccinia Virus protein VP39"/>
    <property type="match status" value="1"/>
</dbReference>
<protein>
    <submittedName>
        <fullName evidence="2">Phosphatidylethanolamine N-methyltransferase /phosphatidyl-N-methylethanolamine N-methyltransferase</fullName>
    </submittedName>
</protein>
<evidence type="ECO:0000313" key="3">
    <source>
        <dbReference type="Proteomes" id="UP000295499"/>
    </source>
</evidence>
<dbReference type="Pfam" id="PF08241">
    <property type="entry name" value="Methyltransf_11"/>
    <property type="match status" value="1"/>
</dbReference>
<dbReference type="CDD" id="cd02440">
    <property type="entry name" value="AdoMet_MTases"/>
    <property type="match status" value="1"/>
</dbReference>
<dbReference type="InterPro" id="IPR029063">
    <property type="entry name" value="SAM-dependent_MTases_sf"/>
</dbReference>
<dbReference type="EMBL" id="SNWM01000004">
    <property type="protein sequence ID" value="TDO20833.1"/>
    <property type="molecule type" value="Genomic_DNA"/>
</dbReference>
<dbReference type="PANTHER" id="PTHR45036">
    <property type="entry name" value="METHYLTRANSFERASE LIKE 7B"/>
    <property type="match status" value="1"/>
</dbReference>
<name>A0A4R6IEU2_9SPHI</name>
<keyword evidence="2" id="KW-0808">Transferase</keyword>
<dbReference type="InterPro" id="IPR052356">
    <property type="entry name" value="Thiol_S-MT"/>
</dbReference>
<dbReference type="OrthoDB" id="9770553at2"/>
<dbReference type="Proteomes" id="UP000295499">
    <property type="component" value="Unassembled WGS sequence"/>
</dbReference>
<dbReference type="InterPro" id="IPR013216">
    <property type="entry name" value="Methyltransf_11"/>
</dbReference>
<feature type="domain" description="Methyltransferase type 11" evidence="1">
    <location>
        <begin position="43"/>
        <end position="133"/>
    </location>
</feature>
<proteinExistence type="predicted"/>
<dbReference type="GO" id="GO:0032259">
    <property type="term" value="P:methylation"/>
    <property type="evidence" value="ECO:0007669"/>
    <property type="project" value="UniProtKB-KW"/>
</dbReference>
<organism evidence="2 3">
    <name type="scientific">Pedobacter duraquae</name>
    <dbReference type="NCBI Taxonomy" id="425511"/>
    <lineage>
        <taxon>Bacteria</taxon>
        <taxon>Pseudomonadati</taxon>
        <taxon>Bacteroidota</taxon>
        <taxon>Sphingobacteriia</taxon>
        <taxon>Sphingobacteriales</taxon>
        <taxon>Sphingobacteriaceae</taxon>
        <taxon>Pedobacter</taxon>
    </lineage>
</organism>